<evidence type="ECO:0000313" key="8">
    <source>
        <dbReference type="EMBL" id="CAN95504.1"/>
    </source>
</evidence>
<dbReference type="SUPFAM" id="SSF103481">
    <property type="entry name" value="Multidrug resistance efflux transporter EmrE"/>
    <property type="match status" value="1"/>
</dbReference>
<evidence type="ECO:0000259" key="7">
    <source>
        <dbReference type="Pfam" id="PF00892"/>
    </source>
</evidence>
<feature type="transmembrane region" description="Helical" evidence="6">
    <location>
        <begin position="61"/>
        <end position="79"/>
    </location>
</feature>
<accession>A9FXD7</accession>
<keyword evidence="9" id="KW-1185">Reference proteome</keyword>
<dbReference type="Proteomes" id="UP000002139">
    <property type="component" value="Chromosome"/>
</dbReference>
<evidence type="ECO:0000256" key="6">
    <source>
        <dbReference type="SAM" id="Phobius"/>
    </source>
</evidence>
<feature type="domain" description="EamA" evidence="7">
    <location>
        <begin position="177"/>
        <end position="306"/>
    </location>
</feature>
<keyword evidence="3 6" id="KW-0812">Transmembrane</keyword>
<protein>
    <submittedName>
        <fullName evidence="8">Membrane protein</fullName>
    </submittedName>
</protein>
<dbReference type="BioCyc" id="SCEL448385:SCE_RS27410-MONOMER"/>
<dbReference type="eggNOG" id="COG0697">
    <property type="taxonomic scope" value="Bacteria"/>
</dbReference>
<comment type="similarity">
    <text evidence="2">Belongs to the EamA transporter family.</text>
</comment>
<evidence type="ECO:0000256" key="4">
    <source>
        <dbReference type="ARBA" id="ARBA00022989"/>
    </source>
</evidence>
<feature type="transmembrane region" description="Helical" evidence="6">
    <location>
        <begin position="207"/>
        <end position="225"/>
    </location>
</feature>
<feature type="transmembrane region" description="Helical" evidence="6">
    <location>
        <begin position="293"/>
        <end position="312"/>
    </location>
</feature>
<proteinExistence type="inferred from homology"/>
<dbReference type="KEGG" id="scl:sce5341"/>
<evidence type="ECO:0000256" key="5">
    <source>
        <dbReference type="ARBA" id="ARBA00023136"/>
    </source>
</evidence>
<feature type="domain" description="EamA" evidence="7">
    <location>
        <begin position="34"/>
        <end position="162"/>
    </location>
</feature>
<dbReference type="PANTHER" id="PTHR32322">
    <property type="entry name" value="INNER MEMBRANE TRANSPORTER"/>
    <property type="match status" value="1"/>
</dbReference>
<evidence type="ECO:0000256" key="3">
    <source>
        <dbReference type="ARBA" id="ARBA00022692"/>
    </source>
</evidence>
<sequence>MLGAMSDTTHGAALPDAAMAATPAARPSRRAATLAGVAAIGLWGSLALLSTSVRRLPPLQVLSSTFAVAALLGAARLARRGGGGLGALRQPLGSWILGVGGLFGYHALYFYALSAAPPVQVSVISYLWPLLIVLLSAALPGGRLRGRHVVGALLGLAGVWTLVAGGGAVGLSATHTPGYLAALGCALLWSTYSVLQRRFAEVPADAIAGSCAVTAALGLAGHLAFERAVVPTAGEALGLLALGLGPVGVAFVAWDHATKHGDVPQLGVLSYGAPILSTLLLCVAGHAEASAQLLAACALVALGGLVSTAPAANVRTGTRGLSTFARRITRPRSRR</sequence>
<dbReference type="GO" id="GO:0016020">
    <property type="term" value="C:membrane"/>
    <property type="evidence" value="ECO:0007669"/>
    <property type="project" value="UniProtKB-SubCell"/>
</dbReference>
<feature type="transmembrane region" description="Helical" evidence="6">
    <location>
        <begin position="149"/>
        <end position="171"/>
    </location>
</feature>
<dbReference type="HOGENOM" id="CLU_067094_0_0_7"/>
<feature type="transmembrane region" description="Helical" evidence="6">
    <location>
        <begin position="266"/>
        <end position="287"/>
    </location>
</feature>
<keyword evidence="5 6" id="KW-0472">Membrane</keyword>
<evidence type="ECO:0000256" key="2">
    <source>
        <dbReference type="ARBA" id="ARBA00007362"/>
    </source>
</evidence>
<comment type="subcellular location">
    <subcellularLocation>
        <location evidence="1">Membrane</location>
        <topology evidence="1">Multi-pass membrane protein</topology>
    </subcellularLocation>
</comment>
<organism evidence="8 9">
    <name type="scientific">Sorangium cellulosum (strain So ce56)</name>
    <name type="common">Polyangium cellulosum (strain So ce56)</name>
    <dbReference type="NCBI Taxonomy" id="448385"/>
    <lineage>
        <taxon>Bacteria</taxon>
        <taxon>Pseudomonadati</taxon>
        <taxon>Myxococcota</taxon>
        <taxon>Polyangia</taxon>
        <taxon>Polyangiales</taxon>
        <taxon>Polyangiaceae</taxon>
        <taxon>Sorangium</taxon>
    </lineage>
</organism>
<evidence type="ECO:0000256" key="1">
    <source>
        <dbReference type="ARBA" id="ARBA00004141"/>
    </source>
</evidence>
<dbReference type="EMBL" id="AM746676">
    <property type="protein sequence ID" value="CAN95504.1"/>
    <property type="molecule type" value="Genomic_DNA"/>
</dbReference>
<keyword evidence="4 6" id="KW-1133">Transmembrane helix</keyword>
<feature type="transmembrane region" description="Helical" evidence="6">
    <location>
        <begin position="237"/>
        <end position="254"/>
    </location>
</feature>
<dbReference type="PANTHER" id="PTHR32322:SF2">
    <property type="entry name" value="EAMA DOMAIN-CONTAINING PROTEIN"/>
    <property type="match status" value="1"/>
</dbReference>
<dbReference type="InterPro" id="IPR000620">
    <property type="entry name" value="EamA_dom"/>
</dbReference>
<dbReference type="InterPro" id="IPR050638">
    <property type="entry name" value="AA-Vitamin_Transporters"/>
</dbReference>
<feature type="transmembrane region" description="Helical" evidence="6">
    <location>
        <begin position="123"/>
        <end position="142"/>
    </location>
</feature>
<feature type="transmembrane region" description="Helical" evidence="6">
    <location>
        <begin position="91"/>
        <end position="111"/>
    </location>
</feature>
<dbReference type="Pfam" id="PF00892">
    <property type="entry name" value="EamA"/>
    <property type="match status" value="2"/>
</dbReference>
<name>A9FXD7_SORC5</name>
<evidence type="ECO:0000313" key="9">
    <source>
        <dbReference type="Proteomes" id="UP000002139"/>
    </source>
</evidence>
<feature type="transmembrane region" description="Helical" evidence="6">
    <location>
        <begin position="31"/>
        <end position="49"/>
    </location>
</feature>
<dbReference type="InterPro" id="IPR037185">
    <property type="entry name" value="EmrE-like"/>
</dbReference>
<reference evidence="8 9" key="1">
    <citation type="journal article" date="2007" name="Nat. Biotechnol.">
        <title>Complete genome sequence of the myxobacterium Sorangium cellulosum.</title>
        <authorList>
            <person name="Schneiker S."/>
            <person name="Perlova O."/>
            <person name="Kaiser O."/>
            <person name="Gerth K."/>
            <person name="Alici A."/>
            <person name="Altmeyer M.O."/>
            <person name="Bartels D."/>
            <person name="Bekel T."/>
            <person name="Beyer S."/>
            <person name="Bode E."/>
            <person name="Bode H.B."/>
            <person name="Bolten C.J."/>
            <person name="Choudhuri J.V."/>
            <person name="Doss S."/>
            <person name="Elnakady Y.A."/>
            <person name="Frank B."/>
            <person name="Gaigalat L."/>
            <person name="Goesmann A."/>
            <person name="Groeger C."/>
            <person name="Gross F."/>
            <person name="Jelsbak L."/>
            <person name="Jelsbak L."/>
            <person name="Kalinowski J."/>
            <person name="Kegler C."/>
            <person name="Knauber T."/>
            <person name="Konietzny S."/>
            <person name="Kopp M."/>
            <person name="Krause L."/>
            <person name="Krug D."/>
            <person name="Linke B."/>
            <person name="Mahmud T."/>
            <person name="Martinez-Arias R."/>
            <person name="McHardy A.C."/>
            <person name="Merai M."/>
            <person name="Meyer F."/>
            <person name="Mormann S."/>
            <person name="Munoz-Dorado J."/>
            <person name="Perez J."/>
            <person name="Pradella S."/>
            <person name="Rachid S."/>
            <person name="Raddatz G."/>
            <person name="Rosenau F."/>
            <person name="Rueckert C."/>
            <person name="Sasse F."/>
            <person name="Scharfe M."/>
            <person name="Schuster S.C."/>
            <person name="Suen G."/>
            <person name="Treuner-Lange A."/>
            <person name="Velicer G.J."/>
            <person name="Vorholter F.-J."/>
            <person name="Weissman K.J."/>
            <person name="Welch R.D."/>
            <person name="Wenzel S.C."/>
            <person name="Whitworth D.E."/>
            <person name="Wilhelm S."/>
            <person name="Wittmann C."/>
            <person name="Bloecker H."/>
            <person name="Puehler A."/>
            <person name="Mueller R."/>
        </authorList>
    </citation>
    <scope>NUCLEOTIDE SEQUENCE [LARGE SCALE GENOMIC DNA]</scope>
    <source>
        <strain evidence="9">So ce56</strain>
    </source>
</reference>
<feature type="transmembrane region" description="Helical" evidence="6">
    <location>
        <begin position="177"/>
        <end position="195"/>
    </location>
</feature>
<dbReference type="AlphaFoldDB" id="A9FXD7"/>
<gene>
    <name evidence="8" type="ordered locus">sce5341</name>
</gene>
<dbReference type="STRING" id="448385.sce5341"/>